<reference evidence="5" key="1">
    <citation type="journal article" date="2014" name="Science">
        <title>The coffee genome provides insight into the convergent evolution of caffeine biosynthesis.</title>
        <authorList>
            <person name="Denoeud F."/>
            <person name="Carretero-Paulet L."/>
            <person name="Dereeper A."/>
            <person name="Droc G."/>
            <person name="Guyot R."/>
            <person name="Pietrella M."/>
            <person name="Zheng C."/>
            <person name="Alberti A."/>
            <person name="Anthony F."/>
            <person name="Aprea G."/>
            <person name="Aury J.M."/>
            <person name="Bento P."/>
            <person name="Bernard M."/>
            <person name="Bocs S."/>
            <person name="Campa C."/>
            <person name="Cenci A."/>
            <person name="Combes M.C."/>
            <person name="Crouzillat D."/>
            <person name="Da Silva C."/>
            <person name="Daddiego L."/>
            <person name="De Bellis F."/>
            <person name="Dussert S."/>
            <person name="Garsmeur O."/>
            <person name="Gayraud T."/>
            <person name="Guignon V."/>
            <person name="Jahn K."/>
            <person name="Jamilloux V."/>
            <person name="Joet T."/>
            <person name="Labadie K."/>
            <person name="Lan T."/>
            <person name="Leclercq J."/>
            <person name="Lepelley M."/>
            <person name="Leroy T."/>
            <person name="Li L.T."/>
            <person name="Librado P."/>
            <person name="Lopez L."/>
            <person name="Munoz A."/>
            <person name="Noel B."/>
            <person name="Pallavicini A."/>
            <person name="Perrotta G."/>
            <person name="Poncet V."/>
            <person name="Pot D."/>
            <person name="Priyono X."/>
            <person name="Rigoreau M."/>
            <person name="Rouard M."/>
            <person name="Rozas J."/>
            <person name="Tranchant-Dubreuil C."/>
            <person name="VanBuren R."/>
            <person name="Zhang Q."/>
            <person name="Andrade A.C."/>
            <person name="Argout X."/>
            <person name="Bertrand B."/>
            <person name="de Kochko A."/>
            <person name="Graziosi G."/>
            <person name="Henry R.J."/>
            <person name="Jayarama X."/>
            <person name="Ming R."/>
            <person name="Nagai C."/>
            <person name="Rounsley S."/>
            <person name="Sankoff D."/>
            <person name="Giuliano G."/>
            <person name="Albert V.A."/>
            <person name="Wincker P."/>
            <person name="Lashermes P."/>
        </authorList>
    </citation>
    <scope>NUCLEOTIDE SEQUENCE [LARGE SCALE GENOMIC DNA]</scope>
    <source>
        <strain evidence="5">cv. DH200-94</strain>
    </source>
</reference>
<evidence type="ECO:0000313" key="5">
    <source>
        <dbReference type="Proteomes" id="UP000295252"/>
    </source>
</evidence>
<dbReference type="PhylomeDB" id="A0A068UFK4"/>
<dbReference type="GO" id="GO:0005774">
    <property type="term" value="C:vacuolar membrane"/>
    <property type="evidence" value="ECO:0007669"/>
    <property type="project" value="TreeGrafter"/>
</dbReference>
<evidence type="ECO:0000256" key="3">
    <source>
        <dbReference type="ARBA" id="ARBA00022927"/>
    </source>
</evidence>
<dbReference type="GO" id="GO:0035494">
    <property type="term" value="P:SNARE complex disassembly"/>
    <property type="evidence" value="ECO:0007669"/>
    <property type="project" value="TreeGrafter"/>
</dbReference>
<keyword evidence="5" id="KW-1185">Reference proteome</keyword>
<dbReference type="SUPFAM" id="SSF48452">
    <property type="entry name" value="TPR-like"/>
    <property type="match status" value="1"/>
</dbReference>
<proteinExistence type="inferred from homology"/>
<dbReference type="InterPro" id="IPR011990">
    <property type="entry name" value="TPR-like_helical_dom_sf"/>
</dbReference>
<dbReference type="Proteomes" id="UP000295252">
    <property type="component" value="Chromosome VIII"/>
</dbReference>
<evidence type="ECO:0000256" key="2">
    <source>
        <dbReference type="ARBA" id="ARBA00022448"/>
    </source>
</evidence>
<dbReference type="PANTHER" id="PTHR13768:SF8">
    <property type="entry name" value="ALPHA-SOLUBLE NSF ATTACHMENT PROTEIN"/>
    <property type="match status" value="1"/>
</dbReference>
<evidence type="ECO:0000256" key="1">
    <source>
        <dbReference type="ARBA" id="ARBA00010050"/>
    </source>
</evidence>
<dbReference type="GO" id="GO:0005483">
    <property type="term" value="F:soluble NSF attachment protein activity"/>
    <property type="evidence" value="ECO:0007669"/>
    <property type="project" value="TreeGrafter"/>
</dbReference>
<keyword evidence="2" id="KW-0813">Transport</keyword>
<accession>A0A068UFK4</accession>
<dbReference type="Pfam" id="PF14938">
    <property type="entry name" value="SNAP"/>
    <property type="match status" value="1"/>
</dbReference>
<dbReference type="GO" id="GO:0006886">
    <property type="term" value="P:intracellular protein transport"/>
    <property type="evidence" value="ECO:0007669"/>
    <property type="project" value="InterPro"/>
</dbReference>
<protein>
    <submittedName>
        <fullName evidence="4">Uncharacterized protein</fullName>
    </submittedName>
</protein>
<name>A0A068UFK4_COFCA</name>
<dbReference type="AlphaFoldDB" id="A0A068UFK4"/>
<dbReference type="InterPro" id="IPR000744">
    <property type="entry name" value="NSF_attach"/>
</dbReference>
<comment type="similarity">
    <text evidence="1">Belongs to the SNAP family.</text>
</comment>
<gene>
    <name evidence="4" type="ORF">GSCOC_T00023251001</name>
</gene>
<dbReference type="STRING" id="49390.A0A068UFK4"/>
<organism evidence="4 5">
    <name type="scientific">Coffea canephora</name>
    <name type="common">Robusta coffee</name>
    <dbReference type="NCBI Taxonomy" id="49390"/>
    <lineage>
        <taxon>Eukaryota</taxon>
        <taxon>Viridiplantae</taxon>
        <taxon>Streptophyta</taxon>
        <taxon>Embryophyta</taxon>
        <taxon>Tracheophyta</taxon>
        <taxon>Spermatophyta</taxon>
        <taxon>Magnoliopsida</taxon>
        <taxon>eudicotyledons</taxon>
        <taxon>Gunneridae</taxon>
        <taxon>Pentapetalae</taxon>
        <taxon>asterids</taxon>
        <taxon>lamiids</taxon>
        <taxon>Gentianales</taxon>
        <taxon>Rubiaceae</taxon>
        <taxon>Ixoroideae</taxon>
        <taxon>Gardenieae complex</taxon>
        <taxon>Bertiereae - Coffeeae clade</taxon>
        <taxon>Coffeeae</taxon>
        <taxon>Coffea</taxon>
    </lineage>
</organism>
<dbReference type="Gramene" id="CDP06413">
    <property type="protein sequence ID" value="CDP06413"/>
    <property type="gene ID" value="GSCOC_T00023251001"/>
</dbReference>
<dbReference type="Gene3D" id="1.25.40.10">
    <property type="entry name" value="Tetratricopeptide repeat domain"/>
    <property type="match status" value="1"/>
</dbReference>
<dbReference type="EMBL" id="HG739106">
    <property type="protein sequence ID" value="CDP06413.1"/>
    <property type="molecule type" value="Genomic_DNA"/>
</dbReference>
<dbReference type="GO" id="GO:0031201">
    <property type="term" value="C:SNARE complex"/>
    <property type="evidence" value="ECO:0007669"/>
    <property type="project" value="TreeGrafter"/>
</dbReference>
<dbReference type="PANTHER" id="PTHR13768">
    <property type="entry name" value="SOLUBLE NSF ATTACHMENT PROTEIN SNAP"/>
    <property type="match status" value="1"/>
</dbReference>
<sequence>MARHSVKNIILSAGLRQLCRGDAVAITDALEKYQDLDPTFPRTREYRFLADLATAVDEEDGAKFADVVEEFDSLTPLVNGLFPLNLVLLVSTSHSSGK</sequence>
<evidence type="ECO:0000313" key="4">
    <source>
        <dbReference type="EMBL" id="CDP06413.1"/>
    </source>
</evidence>
<dbReference type="GO" id="GO:0019905">
    <property type="term" value="F:syntaxin binding"/>
    <property type="evidence" value="ECO:0007669"/>
    <property type="project" value="TreeGrafter"/>
</dbReference>
<keyword evidence="3" id="KW-0653">Protein transport</keyword>
<dbReference type="InParanoid" id="A0A068UFK4"/>